<dbReference type="Gene3D" id="2.40.50.100">
    <property type="match status" value="1"/>
</dbReference>
<dbReference type="Pfam" id="PF25917">
    <property type="entry name" value="BSH_RND"/>
    <property type="match status" value="1"/>
</dbReference>
<dbReference type="EMBL" id="CP073344">
    <property type="protein sequence ID" value="UTW03725.1"/>
    <property type="molecule type" value="Genomic_DNA"/>
</dbReference>
<protein>
    <submittedName>
        <fullName evidence="3">Efflux RND transporter periplasmic adaptor subunit</fullName>
    </submittedName>
</protein>
<evidence type="ECO:0000313" key="4">
    <source>
        <dbReference type="Proteomes" id="UP001059950"/>
    </source>
</evidence>
<dbReference type="SUPFAM" id="SSF111369">
    <property type="entry name" value="HlyD-like secretion proteins"/>
    <property type="match status" value="1"/>
</dbReference>
<evidence type="ECO:0000259" key="2">
    <source>
        <dbReference type="Pfam" id="PF25917"/>
    </source>
</evidence>
<dbReference type="PANTHER" id="PTHR30469">
    <property type="entry name" value="MULTIDRUG RESISTANCE PROTEIN MDTA"/>
    <property type="match status" value="1"/>
</dbReference>
<dbReference type="NCBIfam" id="TIGR01730">
    <property type="entry name" value="RND_mfp"/>
    <property type="match status" value="1"/>
</dbReference>
<comment type="similarity">
    <text evidence="1">Belongs to the membrane fusion protein (MFP) (TC 8.A.1) family.</text>
</comment>
<name>A0ABY5GXB6_9GAMM</name>
<feature type="domain" description="Multidrug resistance protein MdtA-like barrel-sandwich hybrid" evidence="2">
    <location>
        <begin position="77"/>
        <end position="197"/>
    </location>
</feature>
<dbReference type="Gene3D" id="2.40.420.20">
    <property type="match status" value="1"/>
</dbReference>
<evidence type="ECO:0000256" key="1">
    <source>
        <dbReference type="ARBA" id="ARBA00009477"/>
    </source>
</evidence>
<dbReference type="Proteomes" id="UP001059950">
    <property type="component" value="Chromosome"/>
</dbReference>
<reference evidence="3" key="1">
    <citation type="submission" date="2021-04" db="EMBL/GenBank/DDBJ databases">
        <title>Oceanospirillales bacteria with DddD are important DMSP degraders in coastal seawater.</title>
        <authorList>
            <person name="Liu J."/>
        </authorList>
    </citation>
    <scope>NUCLEOTIDE SEQUENCE</scope>
    <source>
        <strain evidence="3">GY6</strain>
    </source>
</reference>
<dbReference type="InterPro" id="IPR058625">
    <property type="entry name" value="MdtA-like_BSH"/>
</dbReference>
<evidence type="ECO:0000313" key="3">
    <source>
        <dbReference type="EMBL" id="UTW03725.1"/>
    </source>
</evidence>
<organism evidence="3 4">
    <name type="scientific">Amphritea atlantica</name>
    <dbReference type="NCBI Taxonomy" id="355243"/>
    <lineage>
        <taxon>Bacteria</taxon>
        <taxon>Pseudomonadati</taxon>
        <taxon>Pseudomonadota</taxon>
        <taxon>Gammaproteobacteria</taxon>
        <taxon>Oceanospirillales</taxon>
        <taxon>Oceanospirillaceae</taxon>
        <taxon>Amphritea</taxon>
    </lineage>
</organism>
<keyword evidence="4" id="KW-1185">Reference proteome</keyword>
<dbReference type="InterPro" id="IPR006143">
    <property type="entry name" value="RND_pump_MFP"/>
</dbReference>
<dbReference type="Gene3D" id="2.40.30.170">
    <property type="match status" value="1"/>
</dbReference>
<accession>A0ABY5GXB6</accession>
<gene>
    <name evidence="3" type="ORF">KDX31_01400</name>
</gene>
<sequence length="375" mass="41704">MTGKNDQSHYHLKHRFFNRITRVSGISVLIFFLAACDSSRESAATVPPLRLVKVLEISEPVQYQYKEFPGVVDAVQKADLAFRVSGKLDTLRVKEGDIVAKDQLLAQLDDRDYRIQLNSREAEYKQVHADYLRARKLVDRGAISRSDFNKLQAQNSTAQANLATAKQTLGYTSLTAPFSGRIAKRYVENFEEISAMQPILLLQDTSSLTIKVNLPSSLMIKLHQDAQPEINAFFDTIPGQKFPLKPLEISTQADEATNTYQVTLSMEAVEGYNILPGMSVTVRGRRDIDKEREQGSFYLPAQAVLGDEQGRYVYLAIPAGEGLATVERRNVETGRLSQRGVQILSGVNAGEALIVAGMSKMYPGLEVRLSKESSL</sequence>
<dbReference type="Gene3D" id="1.10.287.470">
    <property type="entry name" value="Helix hairpin bin"/>
    <property type="match status" value="1"/>
</dbReference>
<proteinExistence type="inferred from homology"/>
<dbReference type="PANTHER" id="PTHR30469:SF20">
    <property type="entry name" value="EFFLUX RND TRANSPORTER PERIPLASMIC ADAPTOR SUBUNIT"/>
    <property type="match status" value="1"/>
</dbReference>